<keyword evidence="1" id="KW-1133">Transmembrane helix</keyword>
<feature type="transmembrane region" description="Helical" evidence="1">
    <location>
        <begin position="133"/>
        <end position="156"/>
    </location>
</feature>
<proteinExistence type="predicted"/>
<evidence type="ECO:0008006" key="4">
    <source>
        <dbReference type="Google" id="ProtNLM"/>
    </source>
</evidence>
<dbReference type="PANTHER" id="PTHR39165">
    <property type="entry name" value="IG HYPOTHETICAL 17883"/>
    <property type="match status" value="1"/>
</dbReference>
<feature type="transmembrane region" description="Helical" evidence="1">
    <location>
        <begin position="12"/>
        <end position="40"/>
    </location>
</feature>
<evidence type="ECO:0000256" key="1">
    <source>
        <dbReference type="SAM" id="Phobius"/>
    </source>
</evidence>
<evidence type="ECO:0000313" key="2">
    <source>
        <dbReference type="EMBL" id="SHI40419.1"/>
    </source>
</evidence>
<dbReference type="STRING" id="1122184.SAMN02745176_00134"/>
<feature type="transmembrane region" description="Helical" evidence="1">
    <location>
        <begin position="46"/>
        <end position="72"/>
    </location>
</feature>
<protein>
    <recommendedName>
        <fullName evidence="4">DUF456 domain-containing protein</fullName>
    </recommendedName>
</protein>
<reference evidence="2 3" key="1">
    <citation type="submission" date="2016-11" db="EMBL/GenBank/DDBJ databases">
        <authorList>
            <person name="Jaros S."/>
            <person name="Januszkiewicz K."/>
            <person name="Wedrychowicz H."/>
        </authorList>
    </citation>
    <scope>NUCLEOTIDE SEQUENCE [LARGE SCALE GENOMIC DNA]</scope>
    <source>
        <strain evidence="2 3">DSM 19022</strain>
    </source>
</reference>
<dbReference type="AlphaFoldDB" id="A0A1M6AV46"/>
<organism evidence="2 3">
    <name type="scientific">Lutispora thermophila DSM 19022</name>
    <dbReference type="NCBI Taxonomy" id="1122184"/>
    <lineage>
        <taxon>Bacteria</taxon>
        <taxon>Bacillati</taxon>
        <taxon>Bacillota</taxon>
        <taxon>Clostridia</taxon>
        <taxon>Lutisporales</taxon>
        <taxon>Lutisporaceae</taxon>
        <taxon>Lutispora</taxon>
    </lineage>
</organism>
<dbReference type="PANTHER" id="PTHR39165:SF1">
    <property type="entry name" value="DUF456 DOMAIN-CONTAINING PROTEIN"/>
    <property type="match status" value="1"/>
</dbReference>
<dbReference type="Proteomes" id="UP000184442">
    <property type="component" value="Unassembled WGS sequence"/>
</dbReference>
<evidence type="ECO:0000313" key="3">
    <source>
        <dbReference type="Proteomes" id="UP000184442"/>
    </source>
</evidence>
<feature type="transmembrane region" description="Helical" evidence="1">
    <location>
        <begin position="84"/>
        <end position="113"/>
    </location>
</feature>
<dbReference type="EMBL" id="FQZS01000003">
    <property type="protein sequence ID" value="SHI40419.1"/>
    <property type="molecule type" value="Genomic_DNA"/>
</dbReference>
<dbReference type="RefSeq" id="WP_073023455.1">
    <property type="nucleotide sequence ID" value="NZ_FQZS01000003.1"/>
</dbReference>
<keyword evidence="3" id="KW-1185">Reference proteome</keyword>
<dbReference type="InterPro" id="IPR007403">
    <property type="entry name" value="DUF456"/>
</dbReference>
<gene>
    <name evidence="2" type="ORF">SAMN02745176_00134</name>
</gene>
<accession>A0A1M6AV46</accession>
<sequence length="160" mass="16838">MSGVYFIVSTLLIVIGVLGIFIPGLPGTGLVFIGTLIYAWGTGFQAIGWGTLVIFLILTLMAMAVDYLAGILTAQKFGASKQGIVGSIIGGIAGLTIFNIPGLILGQLAGVIIGELMFGRKMNESMRSGIGVFIGYLLGSMVKVTLTTLIIIIFYVKIIF</sequence>
<keyword evidence="1" id="KW-0812">Transmembrane</keyword>
<keyword evidence="1" id="KW-0472">Membrane</keyword>
<dbReference type="Pfam" id="PF04306">
    <property type="entry name" value="DUF456"/>
    <property type="match status" value="1"/>
</dbReference>
<name>A0A1M6AV46_9FIRM</name>